<name>A0A1I0XKB4_9CLOT</name>
<dbReference type="InterPro" id="IPR027954">
    <property type="entry name" value="Transcobalamin-like_C"/>
</dbReference>
<dbReference type="RefSeq" id="WP_090040080.1">
    <property type="nucleotide sequence ID" value="NZ_FOKI01000008.1"/>
</dbReference>
<organism evidence="3 4">
    <name type="scientific">Clostridium frigidicarnis</name>
    <dbReference type="NCBI Taxonomy" id="84698"/>
    <lineage>
        <taxon>Bacteria</taxon>
        <taxon>Bacillati</taxon>
        <taxon>Bacillota</taxon>
        <taxon>Clostridia</taxon>
        <taxon>Eubacteriales</taxon>
        <taxon>Clostridiaceae</taxon>
        <taxon>Clostridium</taxon>
    </lineage>
</organism>
<proteinExistence type="predicted"/>
<sequence length="240" mass="26670">MNKIFKKSRLLALIIAMIIVFTNGSTAFAMGASGQPAKVKFSVERRVIGQLDIIPMKELSIEQGEPTSVVLDRVLKDSGIKYKSTGDIINSFYLSKIKVDGQWLGEFDHGFLSGWMYSVNGSKPGVGMSGYNLHDGDVVRIHYTAKEFGQDVDCVDKIFALREKISQGKNYKEENYTKETFENLKSSIAEAEANMLSNEEIGKGMSTKLGKGDADLKVLSNKMEQHIKSIDNDINNLKNK</sequence>
<dbReference type="AlphaFoldDB" id="A0A1I0XKB4"/>
<evidence type="ECO:0000256" key="1">
    <source>
        <dbReference type="SAM" id="SignalP"/>
    </source>
</evidence>
<feature type="chain" id="PRO_5039470834" description="Transcobalamin-like C-terminal domain-containing protein" evidence="1">
    <location>
        <begin position="28"/>
        <end position="240"/>
    </location>
</feature>
<dbReference type="Proteomes" id="UP000198619">
    <property type="component" value="Unassembled WGS sequence"/>
</dbReference>
<dbReference type="OrthoDB" id="2356646at2"/>
<accession>A0A1I0XKB4</accession>
<reference evidence="3 4" key="1">
    <citation type="submission" date="2016-10" db="EMBL/GenBank/DDBJ databases">
        <authorList>
            <person name="de Groot N.N."/>
        </authorList>
    </citation>
    <scope>NUCLEOTIDE SEQUENCE [LARGE SCALE GENOMIC DNA]</scope>
    <source>
        <strain evidence="3 4">DSM 12271</strain>
    </source>
</reference>
<keyword evidence="1" id="KW-0732">Signal</keyword>
<dbReference type="Gene3D" id="2.170.130.30">
    <property type="match status" value="1"/>
</dbReference>
<evidence type="ECO:0000259" key="2">
    <source>
        <dbReference type="Pfam" id="PF14478"/>
    </source>
</evidence>
<evidence type="ECO:0000313" key="3">
    <source>
        <dbReference type="EMBL" id="SFB00383.1"/>
    </source>
</evidence>
<feature type="signal peptide" evidence="1">
    <location>
        <begin position="1"/>
        <end position="27"/>
    </location>
</feature>
<dbReference type="Pfam" id="PF14478">
    <property type="entry name" value="DUF4430"/>
    <property type="match status" value="1"/>
</dbReference>
<feature type="domain" description="Transcobalamin-like C-terminal" evidence="2">
    <location>
        <begin position="71"/>
        <end position="144"/>
    </location>
</feature>
<dbReference type="EMBL" id="FOKI01000008">
    <property type="protein sequence ID" value="SFB00383.1"/>
    <property type="molecule type" value="Genomic_DNA"/>
</dbReference>
<protein>
    <recommendedName>
        <fullName evidence="2">Transcobalamin-like C-terminal domain-containing protein</fullName>
    </recommendedName>
</protein>
<dbReference type="STRING" id="84698.SAMN04488528_1008122"/>
<keyword evidence="4" id="KW-1185">Reference proteome</keyword>
<gene>
    <name evidence="3" type="ORF">SAMN04488528_1008122</name>
</gene>
<evidence type="ECO:0000313" key="4">
    <source>
        <dbReference type="Proteomes" id="UP000198619"/>
    </source>
</evidence>